<feature type="non-terminal residue" evidence="2">
    <location>
        <position position="33"/>
    </location>
</feature>
<dbReference type="RefSeq" id="WP_259912582.1">
    <property type="nucleotide sequence ID" value="NZ_JALXTC010000051.1"/>
</dbReference>
<dbReference type="AlphaFoldDB" id="A0AAW5Q901"/>
<reference evidence="2" key="1">
    <citation type="submission" date="2022-04" db="EMBL/GenBank/DDBJ databases">
        <title>Human microbiome associated bacterial genomes.</title>
        <authorList>
            <person name="Sandstrom S."/>
            <person name="Salamzade R."/>
            <person name="Kalan L.R."/>
        </authorList>
    </citation>
    <scope>NUCLEOTIDE SEQUENCE</scope>
    <source>
        <strain evidence="2">P3-SID1762</strain>
    </source>
</reference>
<evidence type="ECO:0000313" key="2">
    <source>
        <dbReference type="EMBL" id="MCT2118287.1"/>
    </source>
</evidence>
<accession>A0AAW5Q901</accession>
<feature type="domain" description="Excalibur calcium-binding" evidence="1">
    <location>
        <begin position="1"/>
        <end position="33"/>
    </location>
</feature>
<organism evidence="2 3">
    <name type="scientific">Dietzia cinnamea</name>
    <dbReference type="NCBI Taxonomy" id="321318"/>
    <lineage>
        <taxon>Bacteria</taxon>
        <taxon>Bacillati</taxon>
        <taxon>Actinomycetota</taxon>
        <taxon>Actinomycetes</taxon>
        <taxon>Mycobacteriales</taxon>
        <taxon>Dietziaceae</taxon>
        <taxon>Dietzia</taxon>
    </lineage>
</organism>
<evidence type="ECO:0000313" key="3">
    <source>
        <dbReference type="Proteomes" id="UP001206890"/>
    </source>
</evidence>
<dbReference type="Pfam" id="PF05901">
    <property type="entry name" value="Excalibur"/>
    <property type="match status" value="1"/>
</dbReference>
<dbReference type="InterPro" id="IPR008613">
    <property type="entry name" value="Excalibur_Ca-bd_domain"/>
</dbReference>
<name>A0AAW5Q901_9ACTN</name>
<dbReference type="Proteomes" id="UP001206890">
    <property type="component" value="Unassembled WGS sequence"/>
</dbReference>
<evidence type="ECO:0000259" key="1">
    <source>
        <dbReference type="SMART" id="SM00894"/>
    </source>
</evidence>
<sequence>MANCTEARRLGIAPIYRGDAAYRPALDRDNDGV</sequence>
<dbReference type="SMART" id="SM00894">
    <property type="entry name" value="Excalibur"/>
    <property type="match status" value="1"/>
</dbReference>
<dbReference type="EMBL" id="JALXTC010000051">
    <property type="protein sequence ID" value="MCT2118287.1"/>
    <property type="molecule type" value="Genomic_DNA"/>
</dbReference>
<protein>
    <submittedName>
        <fullName evidence="2">Excalibur calcium-binding domain-containing protein</fullName>
    </submittedName>
</protein>
<proteinExistence type="predicted"/>
<gene>
    <name evidence="2" type="ORF">M3D93_11070</name>
</gene>
<comment type="caution">
    <text evidence="2">The sequence shown here is derived from an EMBL/GenBank/DDBJ whole genome shotgun (WGS) entry which is preliminary data.</text>
</comment>